<dbReference type="EMBL" id="NSIT01000118">
    <property type="protein sequence ID" value="PJE78892.1"/>
    <property type="molecule type" value="Genomic_DNA"/>
</dbReference>
<dbReference type="AlphaFoldDB" id="A0A2H9T6S4"/>
<proteinExistence type="predicted"/>
<protein>
    <submittedName>
        <fullName evidence="1">Uncharacterized protein</fullName>
    </submittedName>
</protein>
<comment type="caution">
    <text evidence="1">The sequence shown here is derived from an EMBL/GenBank/DDBJ whole genome shotgun (WGS) entry which is preliminary data.</text>
</comment>
<sequence>MIKISRYSKTQIIKILKEVEAGRLVKERSVGNTKFLMPPITTGKLNTAAWTLLTSSR</sequence>
<accession>A0A2H9T6S4</accession>
<evidence type="ECO:0000313" key="1">
    <source>
        <dbReference type="EMBL" id="PJE78892.1"/>
    </source>
</evidence>
<name>A0A2H9T6S4_9ZZZZ</name>
<gene>
    <name evidence="1" type="ORF">CI610_02166</name>
</gene>
<organism evidence="1">
    <name type="scientific">invertebrate metagenome</name>
    <dbReference type="NCBI Taxonomy" id="1711999"/>
    <lineage>
        <taxon>unclassified sequences</taxon>
        <taxon>metagenomes</taxon>
        <taxon>organismal metagenomes</taxon>
    </lineage>
</organism>
<reference evidence="1" key="1">
    <citation type="journal article" date="2017" name="Appl. Environ. Microbiol.">
        <title>Molecular characterization of an Endozoicomonas-like organism causing infection in king scallop Pecten maximus L.</title>
        <authorList>
            <person name="Cano I."/>
            <person name="van Aerle R."/>
            <person name="Ross S."/>
            <person name="Verner-Jeffreys D.W."/>
            <person name="Paley R.K."/>
            <person name="Rimmer G."/>
            <person name="Ryder D."/>
            <person name="Hooper P."/>
            <person name="Stone D."/>
            <person name="Feist S.W."/>
        </authorList>
    </citation>
    <scope>NUCLEOTIDE SEQUENCE</scope>
</reference>